<dbReference type="PROSITE" id="PS50893">
    <property type="entry name" value="ABC_TRANSPORTER_2"/>
    <property type="match status" value="1"/>
</dbReference>
<dbReference type="HOGENOM" id="CLU_000604_84_3_9"/>
<sequence length="584" mass="64966">MGSIFSMKLFFRIFSIFTPRELRHCAFLVVVMIVGAVLEAVGIGAILPLISLMGQPDFLTRHADIAAYAERVGVTTHTGLIMGLAGLLIVLYILKNLYLAWQLRLQIDFSLSNQIHFSKELMANYLAKPYLFHLNHNTAVLLRNVNSSGIVIFSNILIPTFQLLTEIVTALTIWLVLIAADPFTAIIVAGVMGGMIYVLLRSFRRSMEKTGQIQNAFAARYIRSVNQGLGAIKETKIMRKEEYFLREFEENYEQYGAANRRYLFLSQLPRMIIETLVVCALLLLIIGKLAVGYAPSEIVPLLGVLALAAFRLMPSANRIVNLSNGIKFQLPLFDELYRELIAIKSRKYHHRKLKIADVPPPLSFTKEIRVEHLGFSYPAGEEVLTDVNFSVPKGSFVGIVGPSGAGKTTFVDILLGLFLPTRGKITVDGVDIRRELRAWQANIAYVPQSIYLIDATIRENVALGEAPDEIDDARVHKALAMAELDAFVNAQPRGIETMVGERGVKLSGGQRQRIGIARALYQRPAVLVLDEATSALDNETERGITDTILKLKGRITILSIAHRASTLAECDFKVRFEDGVIHMV</sequence>
<dbReference type="AlphaFoldDB" id="C4V648"/>
<dbReference type="Gene3D" id="3.40.50.300">
    <property type="entry name" value="P-loop containing nucleotide triphosphate hydrolases"/>
    <property type="match status" value="1"/>
</dbReference>
<reference evidence="10 11" key="1">
    <citation type="submission" date="2009-04" db="EMBL/GenBank/DDBJ databases">
        <authorList>
            <person name="Qin X."/>
            <person name="Bachman B."/>
            <person name="Battles P."/>
            <person name="Bell A."/>
            <person name="Bess C."/>
            <person name="Bickham C."/>
            <person name="Chaboub L."/>
            <person name="Chen D."/>
            <person name="Coyle M."/>
            <person name="Deiros D.R."/>
            <person name="Dinh H."/>
            <person name="Forbes L."/>
            <person name="Fowler G."/>
            <person name="Francisco L."/>
            <person name="Fu Q."/>
            <person name="Gubbala S."/>
            <person name="Hale W."/>
            <person name="Han Y."/>
            <person name="Hemphill L."/>
            <person name="Highlander S.K."/>
            <person name="Hirani K."/>
            <person name="Hogues M."/>
            <person name="Jackson L."/>
            <person name="Jakkamsetti A."/>
            <person name="Javaid M."/>
            <person name="Jiang H."/>
            <person name="Korchina V."/>
            <person name="Kovar C."/>
            <person name="Lara F."/>
            <person name="Lee S."/>
            <person name="Mata R."/>
            <person name="Mathew T."/>
            <person name="Moen C."/>
            <person name="Morales K."/>
            <person name="Munidasa M."/>
            <person name="Nazareth L."/>
            <person name="Ngo R."/>
            <person name="Nguyen L."/>
            <person name="Okwuonu G."/>
            <person name="Ongeri F."/>
            <person name="Patil S."/>
            <person name="Petrosino J."/>
            <person name="Pham C."/>
            <person name="Pham P."/>
            <person name="Pu L.-L."/>
            <person name="Puazo M."/>
            <person name="Raj R."/>
            <person name="Reid J."/>
            <person name="Rouhana J."/>
            <person name="Saada N."/>
            <person name="Shang Y."/>
            <person name="Simmons D."/>
            <person name="Thornton R."/>
            <person name="Warren J."/>
            <person name="Weissenberger G."/>
            <person name="Zhang J."/>
            <person name="Zhang L."/>
            <person name="Zhou C."/>
            <person name="Zhu D."/>
            <person name="Muzny D."/>
            <person name="Worley K."/>
            <person name="Gibbs R."/>
        </authorList>
    </citation>
    <scope>NUCLEOTIDE SEQUENCE [LARGE SCALE GENOMIC DNA]</scope>
    <source>
        <strain evidence="10 11">ATCC 43531</strain>
    </source>
</reference>
<dbReference type="InterPro" id="IPR027417">
    <property type="entry name" value="P-loop_NTPase"/>
</dbReference>
<accession>C4V648</accession>
<keyword evidence="11" id="KW-1185">Reference proteome</keyword>
<evidence type="ECO:0000259" key="8">
    <source>
        <dbReference type="PROSITE" id="PS50893"/>
    </source>
</evidence>
<feature type="transmembrane region" description="Helical" evidence="7">
    <location>
        <begin position="183"/>
        <end position="200"/>
    </location>
</feature>
<evidence type="ECO:0000313" key="10">
    <source>
        <dbReference type="EMBL" id="EEQ47646.1"/>
    </source>
</evidence>
<dbReference type="STRING" id="638302.HMPREF0908_1948"/>
<dbReference type="InterPro" id="IPR039421">
    <property type="entry name" value="Type_1_exporter"/>
</dbReference>
<dbReference type="GO" id="GO:0005886">
    <property type="term" value="C:plasma membrane"/>
    <property type="evidence" value="ECO:0007669"/>
    <property type="project" value="UniProtKB-SubCell"/>
</dbReference>
<name>C4V648_9FIRM</name>
<comment type="caution">
    <text evidence="10">The sequence shown here is derived from an EMBL/GenBank/DDBJ whole genome shotgun (WGS) entry which is preliminary data.</text>
</comment>
<comment type="subcellular location">
    <subcellularLocation>
        <location evidence="1">Cell membrane</location>
        <topology evidence="1">Multi-pass membrane protein</topology>
    </subcellularLocation>
</comment>
<evidence type="ECO:0000256" key="7">
    <source>
        <dbReference type="SAM" id="Phobius"/>
    </source>
</evidence>
<dbReference type="GO" id="GO:0034040">
    <property type="term" value="F:ATPase-coupled lipid transmembrane transporter activity"/>
    <property type="evidence" value="ECO:0007669"/>
    <property type="project" value="TreeGrafter"/>
</dbReference>
<protein>
    <submittedName>
        <fullName evidence="10">ABC transporter, ATP-binding protein</fullName>
    </submittedName>
</protein>
<dbReference type="eggNOG" id="COG1132">
    <property type="taxonomic scope" value="Bacteria"/>
</dbReference>
<feature type="transmembrane region" description="Helical" evidence="7">
    <location>
        <begin position="150"/>
        <end position="177"/>
    </location>
</feature>
<dbReference type="SUPFAM" id="SSF90123">
    <property type="entry name" value="ABC transporter transmembrane region"/>
    <property type="match status" value="1"/>
</dbReference>
<dbReference type="PROSITE" id="PS50929">
    <property type="entry name" value="ABC_TM1F"/>
    <property type="match status" value="1"/>
</dbReference>
<dbReference type="GO" id="GO:0016887">
    <property type="term" value="F:ATP hydrolysis activity"/>
    <property type="evidence" value="ECO:0007669"/>
    <property type="project" value="InterPro"/>
</dbReference>
<keyword evidence="3" id="KW-0547">Nucleotide-binding</keyword>
<keyword evidence="6 7" id="KW-0472">Membrane</keyword>
<dbReference type="PANTHER" id="PTHR24221:SF654">
    <property type="entry name" value="ATP-BINDING CASSETTE SUB-FAMILY B MEMBER 6"/>
    <property type="match status" value="1"/>
</dbReference>
<dbReference type="InterPro" id="IPR003593">
    <property type="entry name" value="AAA+_ATPase"/>
</dbReference>
<proteinExistence type="predicted"/>
<keyword evidence="2 7" id="KW-0812">Transmembrane</keyword>
<dbReference type="InterPro" id="IPR036640">
    <property type="entry name" value="ABC1_TM_sf"/>
</dbReference>
<dbReference type="Pfam" id="PF00005">
    <property type="entry name" value="ABC_tran"/>
    <property type="match status" value="1"/>
</dbReference>
<evidence type="ECO:0000313" key="11">
    <source>
        <dbReference type="Proteomes" id="UP000005309"/>
    </source>
</evidence>
<dbReference type="Gene3D" id="1.20.1560.10">
    <property type="entry name" value="ABC transporter type 1, transmembrane domain"/>
    <property type="match status" value="1"/>
</dbReference>
<keyword evidence="5 7" id="KW-1133">Transmembrane helix</keyword>
<evidence type="ECO:0000256" key="6">
    <source>
        <dbReference type="ARBA" id="ARBA00023136"/>
    </source>
</evidence>
<feature type="domain" description="ABC transporter" evidence="8">
    <location>
        <begin position="368"/>
        <end position="584"/>
    </location>
</feature>
<dbReference type="GO" id="GO:0005524">
    <property type="term" value="F:ATP binding"/>
    <property type="evidence" value="ECO:0007669"/>
    <property type="project" value="UniProtKB-KW"/>
</dbReference>
<feature type="transmembrane region" description="Helical" evidence="7">
    <location>
        <begin position="271"/>
        <end position="291"/>
    </location>
</feature>
<dbReference type="InterPro" id="IPR017871">
    <property type="entry name" value="ABC_transporter-like_CS"/>
</dbReference>
<evidence type="ECO:0000256" key="1">
    <source>
        <dbReference type="ARBA" id="ARBA00004651"/>
    </source>
</evidence>
<evidence type="ECO:0000256" key="5">
    <source>
        <dbReference type="ARBA" id="ARBA00022989"/>
    </source>
</evidence>
<evidence type="ECO:0000259" key="9">
    <source>
        <dbReference type="PROSITE" id="PS50929"/>
    </source>
</evidence>
<dbReference type="PANTHER" id="PTHR24221">
    <property type="entry name" value="ATP-BINDING CASSETTE SUB-FAMILY B"/>
    <property type="match status" value="1"/>
</dbReference>
<dbReference type="InterPro" id="IPR011527">
    <property type="entry name" value="ABC1_TM_dom"/>
</dbReference>
<dbReference type="EMBL" id="ACLA01000033">
    <property type="protein sequence ID" value="EEQ47646.1"/>
    <property type="molecule type" value="Genomic_DNA"/>
</dbReference>
<feature type="domain" description="ABC transmembrane type-1" evidence="9">
    <location>
        <begin position="26"/>
        <end position="286"/>
    </location>
</feature>
<dbReference type="PROSITE" id="PS00211">
    <property type="entry name" value="ABC_TRANSPORTER_1"/>
    <property type="match status" value="1"/>
</dbReference>
<organism evidence="10 11">
    <name type="scientific">Selenomonas flueggei ATCC 43531</name>
    <dbReference type="NCBI Taxonomy" id="638302"/>
    <lineage>
        <taxon>Bacteria</taxon>
        <taxon>Bacillati</taxon>
        <taxon>Bacillota</taxon>
        <taxon>Negativicutes</taxon>
        <taxon>Selenomonadales</taxon>
        <taxon>Selenomonadaceae</taxon>
        <taxon>Selenomonas</taxon>
    </lineage>
</organism>
<dbReference type="SMART" id="SM00382">
    <property type="entry name" value="AAA"/>
    <property type="match status" value="1"/>
</dbReference>
<dbReference type="Proteomes" id="UP000005309">
    <property type="component" value="Unassembled WGS sequence"/>
</dbReference>
<dbReference type="SUPFAM" id="SSF52540">
    <property type="entry name" value="P-loop containing nucleoside triphosphate hydrolases"/>
    <property type="match status" value="1"/>
</dbReference>
<feature type="transmembrane region" description="Helical" evidence="7">
    <location>
        <begin position="74"/>
        <end position="94"/>
    </location>
</feature>
<dbReference type="InterPro" id="IPR003439">
    <property type="entry name" value="ABC_transporter-like_ATP-bd"/>
</dbReference>
<evidence type="ECO:0000256" key="2">
    <source>
        <dbReference type="ARBA" id="ARBA00022692"/>
    </source>
</evidence>
<evidence type="ECO:0000256" key="4">
    <source>
        <dbReference type="ARBA" id="ARBA00022840"/>
    </source>
</evidence>
<gene>
    <name evidence="10" type="ORF">HMPREF0908_1948</name>
</gene>
<dbReference type="GO" id="GO:0140359">
    <property type="term" value="F:ABC-type transporter activity"/>
    <property type="evidence" value="ECO:0007669"/>
    <property type="project" value="InterPro"/>
</dbReference>
<keyword evidence="4 10" id="KW-0067">ATP-binding</keyword>
<evidence type="ECO:0000256" key="3">
    <source>
        <dbReference type="ARBA" id="ARBA00022741"/>
    </source>
</evidence>
<feature type="transmembrane region" description="Helical" evidence="7">
    <location>
        <begin position="25"/>
        <end position="54"/>
    </location>
</feature>